<dbReference type="Gene3D" id="3.40.30.10">
    <property type="entry name" value="Glutaredoxin"/>
    <property type="match status" value="1"/>
</dbReference>
<proteinExistence type="predicted"/>
<gene>
    <name evidence="1" type="ORF">EHE19_017660</name>
</gene>
<evidence type="ECO:0000313" key="2">
    <source>
        <dbReference type="Proteomes" id="UP000306409"/>
    </source>
</evidence>
<organism evidence="1 2">
    <name type="scientific">Ruminiclostridium herbifermentans</name>
    <dbReference type="NCBI Taxonomy" id="2488810"/>
    <lineage>
        <taxon>Bacteria</taxon>
        <taxon>Bacillati</taxon>
        <taxon>Bacillota</taxon>
        <taxon>Clostridia</taxon>
        <taxon>Eubacteriales</taxon>
        <taxon>Oscillospiraceae</taxon>
        <taxon>Ruminiclostridium</taxon>
    </lineage>
</organism>
<dbReference type="Proteomes" id="UP000306409">
    <property type="component" value="Chromosome"/>
</dbReference>
<name>A0A4U7JG74_9FIRM</name>
<dbReference type="AlphaFoldDB" id="A0A4U7JG74"/>
<keyword evidence="2" id="KW-1185">Reference proteome</keyword>
<dbReference type="KEGG" id="rher:EHE19_017660"/>
<protein>
    <recommendedName>
        <fullName evidence="3">Thioredoxin-like fold domain-containing protein</fullName>
    </recommendedName>
</protein>
<sequence>MKKYVFPVVIAIIVLIVISTVCFFYLNNRYNNLELLSEEIIPSRIKLYNASGEVSSISDIKSNHKVVFYLESMNEDCIHRLDCISKMIDLLSFEGMSYMLIWEDQIPLKQINEAGIDESYNYSLNGKASLSEWKPTAFLTDDNNKIIMVTGFSYVTMINEVIKMSNKNDLSAKAVDKILKNALQSEMSILENNKKTLMMFMSSGCRSCKETEEIIKNNTELLHEKMNVVTVRPDFDIRQDFDKYFEVDPEQLYFYIFVNSQGIEESNRKYPIFYIVNSDYSVEKLFTDANELVKYVSELK</sequence>
<evidence type="ECO:0008006" key="3">
    <source>
        <dbReference type="Google" id="ProtNLM"/>
    </source>
</evidence>
<dbReference type="SUPFAM" id="SSF52833">
    <property type="entry name" value="Thioredoxin-like"/>
    <property type="match status" value="1"/>
</dbReference>
<dbReference type="RefSeq" id="WP_137697418.1">
    <property type="nucleotide sequence ID" value="NZ_CP061336.1"/>
</dbReference>
<evidence type="ECO:0000313" key="1">
    <source>
        <dbReference type="EMBL" id="QNU66650.1"/>
    </source>
</evidence>
<dbReference type="OrthoDB" id="1737997at2"/>
<dbReference type="EMBL" id="CP061336">
    <property type="protein sequence ID" value="QNU66650.1"/>
    <property type="molecule type" value="Genomic_DNA"/>
</dbReference>
<reference evidence="1 2" key="1">
    <citation type="submission" date="2020-09" db="EMBL/GenBank/DDBJ databases">
        <title>Characterization and genome sequencing of Ruminiclostridium sp. nov. MA18.</title>
        <authorList>
            <person name="Rettenmaier R."/>
            <person name="Kowollik M.-L."/>
            <person name="Liebl W."/>
            <person name="Zverlov V."/>
        </authorList>
    </citation>
    <scope>NUCLEOTIDE SEQUENCE [LARGE SCALE GENOMIC DNA]</scope>
    <source>
        <strain evidence="1 2">MA18</strain>
    </source>
</reference>
<dbReference type="InterPro" id="IPR036249">
    <property type="entry name" value="Thioredoxin-like_sf"/>
</dbReference>
<accession>A0A4U7JG74</accession>